<keyword evidence="1" id="KW-1133">Transmembrane helix</keyword>
<dbReference type="GeneID" id="36548084"/>
<keyword evidence="1" id="KW-0472">Membrane</keyword>
<dbReference type="AlphaFoldDB" id="A0A2I1CRL6"/>
<name>A0A2I1CRL6_ASPC2</name>
<protein>
    <submittedName>
        <fullName evidence="2">Uncharacterized protein</fullName>
    </submittedName>
</protein>
<evidence type="ECO:0000256" key="1">
    <source>
        <dbReference type="SAM" id="Phobius"/>
    </source>
</evidence>
<reference evidence="2" key="1">
    <citation type="submission" date="2016-12" db="EMBL/GenBank/DDBJ databases">
        <title>The genomes of Aspergillus section Nigri reveals drivers in fungal speciation.</title>
        <authorList>
            <consortium name="DOE Joint Genome Institute"/>
            <person name="Vesth T.C."/>
            <person name="Nybo J."/>
            <person name="Theobald S."/>
            <person name="Brandl J."/>
            <person name="Frisvad J.C."/>
            <person name="Nielsen K.F."/>
            <person name="Lyhne E.K."/>
            <person name="Kogle M.E."/>
            <person name="Kuo A."/>
            <person name="Riley R."/>
            <person name="Clum A."/>
            <person name="Nolan M."/>
            <person name="Lipzen A."/>
            <person name="Salamov A."/>
            <person name="Henrissat B."/>
            <person name="Wiebenga A."/>
            <person name="De vries R.P."/>
            <person name="Grigoriev I.V."/>
            <person name="Mortensen U.H."/>
            <person name="Andersen M.R."/>
            <person name="Baker S.E."/>
        </authorList>
    </citation>
    <scope>NUCLEOTIDE SEQUENCE</scope>
    <source>
        <strain evidence="2">IBT 28561</strain>
    </source>
</reference>
<evidence type="ECO:0000313" key="2">
    <source>
        <dbReference type="EMBL" id="PKY00272.1"/>
    </source>
</evidence>
<comment type="caution">
    <text evidence="2">The sequence shown here is derived from an EMBL/GenBank/DDBJ whole genome shotgun (WGS) entry which is preliminary data.</text>
</comment>
<dbReference type="VEuPathDB" id="FungiDB:P168DRAFT_322330"/>
<dbReference type="EMBL" id="MSFM01000015">
    <property type="protein sequence ID" value="PKY00272.1"/>
    <property type="molecule type" value="Genomic_DNA"/>
</dbReference>
<keyword evidence="3" id="KW-1185">Reference proteome</keyword>
<dbReference type="OrthoDB" id="413885at2759"/>
<feature type="transmembrane region" description="Helical" evidence="1">
    <location>
        <begin position="6"/>
        <end position="27"/>
    </location>
</feature>
<dbReference type="RefSeq" id="XP_024688866.1">
    <property type="nucleotide sequence ID" value="XM_024840560.1"/>
</dbReference>
<gene>
    <name evidence="2" type="ORF">P168DRAFT_322330</name>
</gene>
<proteinExistence type="predicted"/>
<evidence type="ECO:0000313" key="3">
    <source>
        <dbReference type="Proteomes" id="UP000234254"/>
    </source>
</evidence>
<sequence length="99" mass="10731">MDSRPGARTVFAGALIIVLAMASIVYVQLDLTQIDLSACDLTLPREESWSVMKLVNRVLGAFVEVNSYMQCESSVPSSPPPSSFPGFFDDSLDGVWSEA</sequence>
<organism evidence="2 3">
    <name type="scientific">Aspergillus campestris (strain IBT 28561)</name>
    <dbReference type="NCBI Taxonomy" id="1392248"/>
    <lineage>
        <taxon>Eukaryota</taxon>
        <taxon>Fungi</taxon>
        <taxon>Dikarya</taxon>
        <taxon>Ascomycota</taxon>
        <taxon>Pezizomycotina</taxon>
        <taxon>Eurotiomycetes</taxon>
        <taxon>Eurotiomycetidae</taxon>
        <taxon>Eurotiales</taxon>
        <taxon>Aspergillaceae</taxon>
        <taxon>Aspergillus</taxon>
        <taxon>Aspergillus subgen. Circumdati</taxon>
    </lineage>
</organism>
<keyword evidence="1" id="KW-0812">Transmembrane</keyword>
<dbReference type="Proteomes" id="UP000234254">
    <property type="component" value="Unassembled WGS sequence"/>
</dbReference>
<accession>A0A2I1CRL6</accession>